<dbReference type="Proteomes" id="UP000003082">
    <property type="component" value="Unassembled WGS sequence"/>
</dbReference>
<proteinExistence type="predicted"/>
<evidence type="ECO:0000313" key="2">
    <source>
        <dbReference type="Proteomes" id="UP000003082"/>
    </source>
</evidence>
<sequence length="42" mass="5177">MNITFVLVCYKKSSIIKIYNSKKQDYPWCEFLIKFDIFSMKY</sequence>
<evidence type="ECO:0000313" key="1">
    <source>
        <dbReference type="EMBL" id="EEF12551.1"/>
    </source>
</evidence>
<protein>
    <submittedName>
        <fullName evidence="1">Uncharacterized protein</fullName>
    </submittedName>
</protein>
<name>B9D629_CAMRE</name>
<dbReference type="EMBL" id="ACFU01000061">
    <property type="protein sequence ID" value="EEF12551.1"/>
    <property type="molecule type" value="Genomic_DNA"/>
</dbReference>
<dbReference type="AlphaFoldDB" id="B9D629"/>
<reference evidence="1 2" key="1">
    <citation type="submission" date="2008-08" db="EMBL/GenBank/DDBJ databases">
        <authorList>
            <person name="Madupu R."/>
            <person name="Durkin A.S."/>
            <person name="Torralba M."/>
            <person name="Methe B."/>
            <person name="Sutton G.G."/>
            <person name="Strausberg R.L."/>
            <person name="Nelson K.E."/>
        </authorList>
    </citation>
    <scope>NUCLEOTIDE SEQUENCE [LARGE SCALE GENOMIC DNA]</scope>
    <source>
        <strain evidence="1 2">RM3267</strain>
    </source>
</reference>
<gene>
    <name evidence="1" type="ORF">CAMRE0001_1057</name>
</gene>
<organism evidence="1 2">
    <name type="scientific">Campylobacter rectus RM3267</name>
    <dbReference type="NCBI Taxonomy" id="553218"/>
    <lineage>
        <taxon>Bacteria</taxon>
        <taxon>Pseudomonadati</taxon>
        <taxon>Campylobacterota</taxon>
        <taxon>Epsilonproteobacteria</taxon>
        <taxon>Campylobacterales</taxon>
        <taxon>Campylobacteraceae</taxon>
        <taxon>Campylobacter</taxon>
    </lineage>
</organism>
<comment type="caution">
    <text evidence="1">The sequence shown here is derived from an EMBL/GenBank/DDBJ whole genome shotgun (WGS) entry which is preliminary data.</text>
</comment>
<keyword evidence="2" id="KW-1185">Reference proteome</keyword>
<accession>B9D629</accession>